<keyword evidence="2" id="KW-1185">Reference proteome</keyword>
<organism evidence="1 2">
    <name type="scientific">Portunus trituberculatus</name>
    <name type="common">Swimming crab</name>
    <name type="synonym">Neptunus trituberculatus</name>
    <dbReference type="NCBI Taxonomy" id="210409"/>
    <lineage>
        <taxon>Eukaryota</taxon>
        <taxon>Metazoa</taxon>
        <taxon>Ecdysozoa</taxon>
        <taxon>Arthropoda</taxon>
        <taxon>Crustacea</taxon>
        <taxon>Multicrustacea</taxon>
        <taxon>Malacostraca</taxon>
        <taxon>Eumalacostraca</taxon>
        <taxon>Eucarida</taxon>
        <taxon>Decapoda</taxon>
        <taxon>Pleocyemata</taxon>
        <taxon>Brachyura</taxon>
        <taxon>Eubrachyura</taxon>
        <taxon>Portunoidea</taxon>
        <taxon>Portunidae</taxon>
        <taxon>Portuninae</taxon>
        <taxon>Portunus</taxon>
    </lineage>
</organism>
<sequence>MNIETRHGTQGVKLTRPAHCHVLTRRTPQRGGLNRSLFSPYLFCPSSRQPLPSTRLTRLARYPHTLRLFSLTYARFTIRHPQLALPSHLSLFARHRKAHSFIIPVAVRLLMRRPDTDQLPSVF</sequence>
<comment type="caution">
    <text evidence="1">The sequence shown here is derived from an EMBL/GenBank/DDBJ whole genome shotgun (WGS) entry which is preliminary data.</text>
</comment>
<name>A0A5B7HUB4_PORTR</name>
<dbReference type="AlphaFoldDB" id="A0A5B7HUB4"/>
<evidence type="ECO:0000313" key="1">
    <source>
        <dbReference type="EMBL" id="MPC72014.1"/>
    </source>
</evidence>
<protein>
    <submittedName>
        <fullName evidence="1">Uncharacterized protein</fullName>
    </submittedName>
</protein>
<proteinExistence type="predicted"/>
<reference evidence="1 2" key="1">
    <citation type="submission" date="2019-05" db="EMBL/GenBank/DDBJ databases">
        <title>Another draft genome of Portunus trituberculatus and its Hox gene families provides insights of decapod evolution.</title>
        <authorList>
            <person name="Jeong J.-H."/>
            <person name="Song I."/>
            <person name="Kim S."/>
            <person name="Choi T."/>
            <person name="Kim D."/>
            <person name="Ryu S."/>
            <person name="Kim W."/>
        </authorList>
    </citation>
    <scope>NUCLEOTIDE SEQUENCE [LARGE SCALE GENOMIC DNA]</scope>
    <source>
        <tissue evidence="1">Muscle</tissue>
    </source>
</reference>
<gene>
    <name evidence="1" type="ORF">E2C01_066306</name>
</gene>
<dbReference type="EMBL" id="VSRR010033967">
    <property type="protein sequence ID" value="MPC72014.1"/>
    <property type="molecule type" value="Genomic_DNA"/>
</dbReference>
<accession>A0A5B7HUB4</accession>
<evidence type="ECO:0000313" key="2">
    <source>
        <dbReference type="Proteomes" id="UP000324222"/>
    </source>
</evidence>
<dbReference type="Proteomes" id="UP000324222">
    <property type="component" value="Unassembled WGS sequence"/>
</dbReference>